<feature type="non-terminal residue" evidence="7">
    <location>
        <position position="555"/>
    </location>
</feature>
<dbReference type="EMBL" id="JANBPK010000806">
    <property type="protein sequence ID" value="KAJ2931570.1"/>
    <property type="molecule type" value="Genomic_DNA"/>
</dbReference>
<evidence type="ECO:0000256" key="3">
    <source>
        <dbReference type="ARBA" id="ARBA00022576"/>
    </source>
</evidence>
<gene>
    <name evidence="7" type="ORF">H1R20_g5416</name>
</gene>
<evidence type="ECO:0000256" key="2">
    <source>
        <dbReference type="ARBA" id="ARBA00007441"/>
    </source>
</evidence>
<dbReference type="InterPro" id="IPR015422">
    <property type="entry name" value="PyrdxlP-dep_Trfase_small"/>
</dbReference>
<protein>
    <recommendedName>
        <fullName evidence="6">Aminotransferase class I/classII large domain-containing protein</fullName>
    </recommendedName>
</protein>
<name>A0A9W8JIR9_9AGAR</name>
<comment type="similarity">
    <text evidence="2">Belongs to the class-I pyridoxal-phosphate-dependent aminotransferase family.</text>
</comment>
<keyword evidence="3" id="KW-0032">Aminotransferase</keyword>
<evidence type="ECO:0000256" key="1">
    <source>
        <dbReference type="ARBA" id="ARBA00001933"/>
    </source>
</evidence>
<dbReference type="Gene3D" id="3.40.640.10">
    <property type="entry name" value="Type I PLP-dependent aspartate aminotransferase-like (Major domain)"/>
    <property type="match status" value="1"/>
</dbReference>
<dbReference type="SUPFAM" id="SSF53383">
    <property type="entry name" value="PLP-dependent transferases"/>
    <property type="match status" value="2"/>
</dbReference>
<dbReference type="InterPro" id="IPR004839">
    <property type="entry name" value="Aminotransferase_I/II_large"/>
</dbReference>
<evidence type="ECO:0000313" key="7">
    <source>
        <dbReference type="EMBL" id="KAJ2931570.1"/>
    </source>
</evidence>
<reference evidence="7" key="1">
    <citation type="submission" date="2022-06" db="EMBL/GenBank/DDBJ databases">
        <title>Genome Sequence of Candolleomyces eurysporus.</title>
        <authorList>
            <person name="Buettner E."/>
        </authorList>
    </citation>
    <scope>NUCLEOTIDE SEQUENCE</scope>
    <source>
        <strain evidence="7">VTCC 930004</strain>
    </source>
</reference>
<organism evidence="7 8">
    <name type="scientific">Candolleomyces eurysporus</name>
    <dbReference type="NCBI Taxonomy" id="2828524"/>
    <lineage>
        <taxon>Eukaryota</taxon>
        <taxon>Fungi</taxon>
        <taxon>Dikarya</taxon>
        <taxon>Basidiomycota</taxon>
        <taxon>Agaricomycotina</taxon>
        <taxon>Agaricomycetes</taxon>
        <taxon>Agaricomycetidae</taxon>
        <taxon>Agaricales</taxon>
        <taxon>Agaricineae</taxon>
        <taxon>Psathyrellaceae</taxon>
        <taxon>Candolleomyces</taxon>
    </lineage>
</organism>
<dbReference type="Gene3D" id="3.90.1150.10">
    <property type="entry name" value="Aspartate Aminotransferase, domain 1"/>
    <property type="match status" value="1"/>
</dbReference>
<dbReference type="Pfam" id="PF00155">
    <property type="entry name" value="Aminotran_1_2"/>
    <property type="match status" value="1"/>
</dbReference>
<dbReference type="InterPro" id="IPR050859">
    <property type="entry name" value="Class-I_PLP-dep_aminotransf"/>
</dbReference>
<dbReference type="GO" id="GO:1901605">
    <property type="term" value="P:alpha-amino acid metabolic process"/>
    <property type="evidence" value="ECO:0007669"/>
    <property type="project" value="TreeGrafter"/>
</dbReference>
<evidence type="ECO:0000256" key="4">
    <source>
        <dbReference type="ARBA" id="ARBA00022679"/>
    </source>
</evidence>
<sequence length="555" mass="62176">MTTVSEKLPESIDLSHHLSNISKARPLSPLKGLQKYWGRPGLISLAGGLPSPDYFPFSSVGADILLPTNFPTQAGTPNGPLSWLWNLFSSEKTEPITIPRYASNPGDLDLANTLQYSMASGQPKLREFAKEITDKVFRPAYSNYTILAHVGNTDGWMKAVLTLCNPGEGVLTTVWTFPSALVCMEPYNIKPVPVLMDGEGMRADALRELLLTWDAEARGMPRPHVMYTIPVGQNPTGATMGAARKKEIYDVCVEFDIIIVEDDPYYFLQEGPYLPKDSRNSLRQRQLNTTGFVEELVPSYLRFDYQGRVIRLETLSKTIAPGCRLGWFTCNPLFAERLERQAETSTQAPCGFGQALVITTLSKWGFDGYLRWLQGQIVIYFTKKLSTQPSVLSLGLQNQYAVRRDYIVDCLADEFDLRMGTVPCDVDCFSGRDVYTAYPKSKHLTMAEKQILTDEPLFSFVPPTSGMFVWLKLHLDRHPKHGIMDSNDLELALWKELAEAGVLFGPGQLFAADATVQEADIEGHFRISFSNAEFDDLKKAISIFSRVIVKFFRTS</sequence>
<dbReference type="GO" id="GO:0008483">
    <property type="term" value="F:transaminase activity"/>
    <property type="evidence" value="ECO:0007669"/>
    <property type="project" value="UniProtKB-KW"/>
</dbReference>
<dbReference type="PANTHER" id="PTHR42790">
    <property type="entry name" value="AMINOTRANSFERASE"/>
    <property type="match status" value="1"/>
</dbReference>
<dbReference type="AlphaFoldDB" id="A0A9W8JIR9"/>
<keyword evidence="4" id="KW-0808">Transferase</keyword>
<dbReference type="InterPro" id="IPR015421">
    <property type="entry name" value="PyrdxlP-dep_Trfase_major"/>
</dbReference>
<feature type="domain" description="Aminotransferase class I/classII large" evidence="6">
    <location>
        <begin position="125"/>
        <end position="363"/>
    </location>
</feature>
<evidence type="ECO:0000256" key="5">
    <source>
        <dbReference type="ARBA" id="ARBA00022898"/>
    </source>
</evidence>
<dbReference type="CDD" id="cd00609">
    <property type="entry name" value="AAT_like"/>
    <property type="match status" value="1"/>
</dbReference>
<keyword evidence="5" id="KW-0663">Pyridoxal phosphate</keyword>
<dbReference type="GO" id="GO:0030170">
    <property type="term" value="F:pyridoxal phosphate binding"/>
    <property type="evidence" value="ECO:0007669"/>
    <property type="project" value="InterPro"/>
</dbReference>
<evidence type="ECO:0000313" key="8">
    <source>
        <dbReference type="Proteomes" id="UP001140091"/>
    </source>
</evidence>
<accession>A0A9W8JIR9</accession>
<proteinExistence type="inferred from homology"/>
<evidence type="ECO:0000259" key="6">
    <source>
        <dbReference type="Pfam" id="PF00155"/>
    </source>
</evidence>
<dbReference type="InterPro" id="IPR015424">
    <property type="entry name" value="PyrdxlP-dep_Trfase"/>
</dbReference>
<comment type="cofactor">
    <cofactor evidence="1">
        <name>pyridoxal 5'-phosphate</name>
        <dbReference type="ChEBI" id="CHEBI:597326"/>
    </cofactor>
</comment>
<dbReference type="OrthoDB" id="691673at2759"/>
<dbReference type="PANTHER" id="PTHR42790:SF1">
    <property type="entry name" value="AROMATIC AMINO ACID AMINOTRANSFERASE, HYPOTHETICAL (EUROFUNG)"/>
    <property type="match status" value="1"/>
</dbReference>
<comment type="caution">
    <text evidence="7">The sequence shown here is derived from an EMBL/GenBank/DDBJ whole genome shotgun (WGS) entry which is preliminary data.</text>
</comment>
<keyword evidence="8" id="KW-1185">Reference proteome</keyword>
<dbReference type="Proteomes" id="UP001140091">
    <property type="component" value="Unassembled WGS sequence"/>
</dbReference>